<accession>A0A392QXZ9</accession>
<reference evidence="1 2" key="1">
    <citation type="journal article" date="2018" name="Front. Plant Sci.">
        <title>Red Clover (Trifolium pratense) and Zigzag Clover (T. medium) - A Picture of Genomic Similarities and Differences.</title>
        <authorList>
            <person name="Dluhosova J."/>
            <person name="Istvanek J."/>
            <person name="Nedelnik J."/>
            <person name="Repkova J."/>
        </authorList>
    </citation>
    <scope>NUCLEOTIDE SEQUENCE [LARGE SCALE GENOMIC DNA]</scope>
    <source>
        <strain evidence="2">cv. 10/8</strain>
        <tissue evidence="1">Leaf</tissue>
    </source>
</reference>
<organism evidence="1 2">
    <name type="scientific">Trifolium medium</name>
    <dbReference type="NCBI Taxonomy" id="97028"/>
    <lineage>
        <taxon>Eukaryota</taxon>
        <taxon>Viridiplantae</taxon>
        <taxon>Streptophyta</taxon>
        <taxon>Embryophyta</taxon>
        <taxon>Tracheophyta</taxon>
        <taxon>Spermatophyta</taxon>
        <taxon>Magnoliopsida</taxon>
        <taxon>eudicotyledons</taxon>
        <taxon>Gunneridae</taxon>
        <taxon>Pentapetalae</taxon>
        <taxon>rosids</taxon>
        <taxon>fabids</taxon>
        <taxon>Fabales</taxon>
        <taxon>Fabaceae</taxon>
        <taxon>Papilionoideae</taxon>
        <taxon>50 kb inversion clade</taxon>
        <taxon>NPAAA clade</taxon>
        <taxon>Hologalegina</taxon>
        <taxon>IRL clade</taxon>
        <taxon>Trifolieae</taxon>
        <taxon>Trifolium</taxon>
    </lineage>
</organism>
<dbReference type="Proteomes" id="UP000265520">
    <property type="component" value="Unassembled WGS sequence"/>
</dbReference>
<evidence type="ECO:0000313" key="1">
    <source>
        <dbReference type="EMBL" id="MCI28917.1"/>
    </source>
</evidence>
<dbReference type="EMBL" id="LXQA010168900">
    <property type="protein sequence ID" value="MCI28917.1"/>
    <property type="molecule type" value="Genomic_DNA"/>
</dbReference>
<evidence type="ECO:0000313" key="2">
    <source>
        <dbReference type="Proteomes" id="UP000265520"/>
    </source>
</evidence>
<feature type="non-terminal residue" evidence="1">
    <location>
        <position position="1"/>
    </location>
</feature>
<name>A0A392QXZ9_9FABA</name>
<keyword evidence="2" id="KW-1185">Reference proteome</keyword>
<dbReference type="AlphaFoldDB" id="A0A392QXZ9"/>
<comment type="caution">
    <text evidence="1">The sequence shown here is derived from an EMBL/GenBank/DDBJ whole genome shotgun (WGS) entry which is preliminary data.</text>
</comment>
<proteinExistence type="predicted"/>
<protein>
    <submittedName>
        <fullName evidence="1">Two-component response regulator-like APRR2-like</fullName>
    </submittedName>
</protein>
<sequence length="69" mass="7760">PVYPMWGQPGSQTAGVPIWAPPGYPLWQQPTESWHWNPYPAVHVDAWGNPMLPLPQPPCLPYNQVSISK</sequence>